<evidence type="ECO:0000256" key="2">
    <source>
        <dbReference type="ARBA" id="ARBA00022692"/>
    </source>
</evidence>
<dbReference type="GO" id="GO:0016020">
    <property type="term" value="C:membrane"/>
    <property type="evidence" value="ECO:0007669"/>
    <property type="project" value="UniProtKB-SubCell"/>
</dbReference>
<evidence type="ECO:0000313" key="7">
    <source>
        <dbReference type="EMBL" id="EAY17011.1"/>
    </source>
</evidence>
<sequence length="348" mass="39163">MADEEKKKFNILPYIAFAFVCFLFGTQYAVSTLGYKVYDNIMFISMRMTFAFLTITIAFCIRIGVSKKYRAFVWASMQRGDTCWWKSMILGLLQYGFPHSMIALGQRTVASTIVTVTQPLVPTASLVFASLFLPDEKFTWAKTIPHFIAIIGCGLTCVPPFVNTGATITTPKWYDMLMTFISILSFGFGSVFFKLFQVQADFLACVWFQLLGATVYSQIFSFIRNGPKVNIDAYFHPTKEIIWPLIIGCGYTATSSSICLWIARVFGAVKSQLVNFGQIAIGVIAGVVFLHDFKGYTAWMHVVSWFGVVLLIVSTFLGFWVDHTEEVKLIHHVDDEIISGEPLLSENK</sequence>
<keyword evidence="8" id="KW-1185">Reference proteome</keyword>
<feature type="transmembrane region" description="Helical" evidence="5">
    <location>
        <begin position="273"/>
        <end position="290"/>
    </location>
</feature>
<dbReference type="VEuPathDB" id="TrichDB:TVAG_296900"/>
<dbReference type="KEGG" id="tva:4775033"/>
<feature type="domain" description="EamA" evidence="6">
    <location>
        <begin position="14"/>
        <end position="156"/>
    </location>
</feature>
<dbReference type="Proteomes" id="UP000001542">
    <property type="component" value="Unassembled WGS sequence"/>
</dbReference>
<evidence type="ECO:0000256" key="1">
    <source>
        <dbReference type="ARBA" id="ARBA00004141"/>
    </source>
</evidence>
<protein>
    <submittedName>
        <fullName evidence="7">Integral membrane protein, putative</fullName>
    </submittedName>
</protein>
<keyword evidence="2 5" id="KW-0812">Transmembrane</keyword>
<dbReference type="SMR" id="A2DR85"/>
<feature type="transmembrane region" description="Helical" evidence="5">
    <location>
        <begin position="42"/>
        <end position="63"/>
    </location>
</feature>
<dbReference type="InterPro" id="IPR050638">
    <property type="entry name" value="AA-Vitamin_Transporters"/>
</dbReference>
<dbReference type="VEuPathDB" id="TrichDB:TVAGG3_0512440"/>
<name>A2DR85_TRIV3</name>
<feature type="transmembrane region" description="Helical" evidence="5">
    <location>
        <begin position="174"/>
        <end position="195"/>
    </location>
</feature>
<keyword evidence="4 5" id="KW-0472">Membrane</keyword>
<dbReference type="PANTHER" id="PTHR32322">
    <property type="entry name" value="INNER MEMBRANE TRANSPORTER"/>
    <property type="match status" value="1"/>
</dbReference>
<evidence type="ECO:0000256" key="4">
    <source>
        <dbReference type="ARBA" id="ARBA00023136"/>
    </source>
</evidence>
<evidence type="ECO:0000313" key="8">
    <source>
        <dbReference type="Proteomes" id="UP000001542"/>
    </source>
</evidence>
<evidence type="ECO:0000256" key="3">
    <source>
        <dbReference type="ARBA" id="ARBA00022989"/>
    </source>
</evidence>
<feature type="transmembrane region" description="Helical" evidence="5">
    <location>
        <begin position="202"/>
        <end position="221"/>
    </location>
</feature>
<dbReference type="AlphaFoldDB" id="A2DR85"/>
<accession>A2DR85</accession>
<dbReference type="InParanoid" id="A2DR85"/>
<dbReference type="InterPro" id="IPR000620">
    <property type="entry name" value="EamA_dom"/>
</dbReference>
<comment type="subcellular location">
    <subcellularLocation>
        <location evidence="1">Membrane</location>
        <topology evidence="1">Multi-pass membrane protein</topology>
    </subcellularLocation>
</comment>
<evidence type="ECO:0000259" key="6">
    <source>
        <dbReference type="Pfam" id="PF00892"/>
    </source>
</evidence>
<proteinExistence type="predicted"/>
<feature type="transmembrane region" description="Helical" evidence="5">
    <location>
        <begin position="110"/>
        <end position="132"/>
    </location>
</feature>
<gene>
    <name evidence="7" type="ORF">TVAG_296900</name>
</gene>
<feature type="transmembrane region" description="Helical" evidence="5">
    <location>
        <begin position="84"/>
        <end position="104"/>
    </location>
</feature>
<dbReference type="RefSeq" id="XP_001329234.1">
    <property type="nucleotide sequence ID" value="XM_001329199.1"/>
</dbReference>
<feature type="transmembrane region" description="Helical" evidence="5">
    <location>
        <begin position="144"/>
        <end position="162"/>
    </location>
</feature>
<feature type="transmembrane region" description="Helical" evidence="5">
    <location>
        <begin position="12"/>
        <end position="30"/>
    </location>
</feature>
<reference evidence="7" key="2">
    <citation type="journal article" date="2007" name="Science">
        <title>Draft genome sequence of the sexually transmitted pathogen Trichomonas vaginalis.</title>
        <authorList>
            <person name="Carlton J.M."/>
            <person name="Hirt R.P."/>
            <person name="Silva J.C."/>
            <person name="Delcher A.L."/>
            <person name="Schatz M."/>
            <person name="Zhao Q."/>
            <person name="Wortman J.R."/>
            <person name="Bidwell S.L."/>
            <person name="Alsmark U.C.M."/>
            <person name="Besteiro S."/>
            <person name="Sicheritz-Ponten T."/>
            <person name="Noel C.J."/>
            <person name="Dacks J.B."/>
            <person name="Foster P.G."/>
            <person name="Simillion C."/>
            <person name="Van de Peer Y."/>
            <person name="Miranda-Saavedra D."/>
            <person name="Barton G.J."/>
            <person name="Westrop G.D."/>
            <person name="Mueller S."/>
            <person name="Dessi D."/>
            <person name="Fiori P.L."/>
            <person name="Ren Q."/>
            <person name="Paulsen I."/>
            <person name="Zhang H."/>
            <person name="Bastida-Corcuera F.D."/>
            <person name="Simoes-Barbosa A."/>
            <person name="Brown M.T."/>
            <person name="Hayes R.D."/>
            <person name="Mukherjee M."/>
            <person name="Okumura C.Y."/>
            <person name="Schneider R."/>
            <person name="Smith A.J."/>
            <person name="Vanacova S."/>
            <person name="Villalvazo M."/>
            <person name="Haas B.J."/>
            <person name="Pertea M."/>
            <person name="Feldblyum T.V."/>
            <person name="Utterback T.R."/>
            <person name="Shu C.L."/>
            <person name="Osoegawa K."/>
            <person name="de Jong P.J."/>
            <person name="Hrdy I."/>
            <person name="Horvathova L."/>
            <person name="Zubacova Z."/>
            <person name="Dolezal P."/>
            <person name="Malik S.B."/>
            <person name="Logsdon J.M. Jr."/>
            <person name="Henze K."/>
            <person name="Gupta A."/>
            <person name="Wang C.C."/>
            <person name="Dunne R.L."/>
            <person name="Upcroft J.A."/>
            <person name="Upcroft P."/>
            <person name="White O."/>
            <person name="Salzberg S.L."/>
            <person name="Tang P."/>
            <person name="Chiu C.-H."/>
            <person name="Lee Y.-S."/>
            <person name="Embley T.M."/>
            <person name="Coombs G.H."/>
            <person name="Mottram J.C."/>
            <person name="Tachezy J."/>
            <person name="Fraser-Liggett C.M."/>
            <person name="Johnson P.J."/>
        </authorList>
    </citation>
    <scope>NUCLEOTIDE SEQUENCE [LARGE SCALE GENOMIC DNA]</scope>
    <source>
        <strain evidence="7">G3</strain>
    </source>
</reference>
<feature type="transmembrane region" description="Helical" evidence="5">
    <location>
        <begin position="241"/>
        <end position="261"/>
    </location>
</feature>
<evidence type="ECO:0000256" key="5">
    <source>
        <dbReference type="SAM" id="Phobius"/>
    </source>
</evidence>
<dbReference type="PANTHER" id="PTHR32322:SF2">
    <property type="entry name" value="EAMA DOMAIN-CONTAINING PROTEIN"/>
    <property type="match status" value="1"/>
</dbReference>
<feature type="transmembrane region" description="Helical" evidence="5">
    <location>
        <begin position="302"/>
        <end position="321"/>
    </location>
</feature>
<keyword evidence="3 5" id="KW-1133">Transmembrane helix</keyword>
<organism evidence="7 8">
    <name type="scientific">Trichomonas vaginalis (strain ATCC PRA-98 / G3)</name>
    <dbReference type="NCBI Taxonomy" id="412133"/>
    <lineage>
        <taxon>Eukaryota</taxon>
        <taxon>Metamonada</taxon>
        <taxon>Parabasalia</taxon>
        <taxon>Trichomonadida</taxon>
        <taxon>Trichomonadidae</taxon>
        <taxon>Trichomonas</taxon>
    </lineage>
</organism>
<reference evidence="7" key="1">
    <citation type="submission" date="2006-10" db="EMBL/GenBank/DDBJ databases">
        <authorList>
            <person name="Amadeo P."/>
            <person name="Zhao Q."/>
            <person name="Wortman J."/>
            <person name="Fraser-Liggett C."/>
            <person name="Carlton J."/>
        </authorList>
    </citation>
    <scope>NUCLEOTIDE SEQUENCE</scope>
    <source>
        <strain evidence="7">G3</strain>
    </source>
</reference>
<dbReference type="EMBL" id="DS113235">
    <property type="protein sequence ID" value="EAY17011.1"/>
    <property type="molecule type" value="Genomic_DNA"/>
</dbReference>
<dbReference type="Pfam" id="PF00892">
    <property type="entry name" value="EamA"/>
    <property type="match status" value="1"/>
</dbReference>